<keyword evidence="3" id="KW-0378">Hydrolase</keyword>
<sequence>MDSMPVYKGGRRLALTAVAAAVAGISLGVWAARTSLAGGADEPSKNRAVSEKVWVTARDVESRYTPEQSRAFMRRAIANSRTAGVEKRTGGAFGAVIVDRQGEIVGEGSNHVVANHDPTWHGEMEAIRNACGSLKVLKLDGCVLYTSSEPCPMCLATAYWAGLDGIVYGAAVEDSKQYGGFDDAFIYEQFAAPVSERKIPEVTLLRDEAVKVWKEYAGLKDNVAY</sequence>
<evidence type="ECO:0000256" key="1">
    <source>
        <dbReference type="SAM" id="SignalP"/>
    </source>
</evidence>
<name>A0ABT6FB23_9BACT</name>
<dbReference type="EMBL" id="JARRAG010000002">
    <property type="protein sequence ID" value="MDG3004785.1"/>
    <property type="molecule type" value="Genomic_DNA"/>
</dbReference>
<keyword evidence="1" id="KW-0732">Signal</keyword>
<dbReference type="SUPFAM" id="SSF53927">
    <property type="entry name" value="Cytidine deaminase-like"/>
    <property type="match status" value="1"/>
</dbReference>
<feature type="signal peptide" evidence="1">
    <location>
        <begin position="1"/>
        <end position="31"/>
    </location>
</feature>
<dbReference type="Pfam" id="PF00383">
    <property type="entry name" value="dCMP_cyt_deam_1"/>
    <property type="match status" value="1"/>
</dbReference>
<dbReference type="Proteomes" id="UP001216907">
    <property type="component" value="Unassembled WGS sequence"/>
</dbReference>
<evidence type="ECO:0000313" key="4">
    <source>
        <dbReference type="Proteomes" id="UP001216907"/>
    </source>
</evidence>
<feature type="chain" id="PRO_5047295301" evidence="1">
    <location>
        <begin position="32"/>
        <end position="225"/>
    </location>
</feature>
<comment type="caution">
    <text evidence="3">The sequence shown here is derived from an EMBL/GenBank/DDBJ whole genome shotgun (WGS) entry which is preliminary data.</text>
</comment>
<dbReference type="PANTHER" id="PTHR11079">
    <property type="entry name" value="CYTOSINE DEAMINASE FAMILY MEMBER"/>
    <property type="match status" value="1"/>
</dbReference>
<organism evidence="3 4">
    <name type="scientific">Paludisphaera mucosa</name>
    <dbReference type="NCBI Taxonomy" id="3030827"/>
    <lineage>
        <taxon>Bacteria</taxon>
        <taxon>Pseudomonadati</taxon>
        <taxon>Planctomycetota</taxon>
        <taxon>Planctomycetia</taxon>
        <taxon>Isosphaerales</taxon>
        <taxon>Isosphaeraceae</taxon>
        <taxon>Paludisphaera</taxon>
    </lineage>
</organism>
<dbReference type="GO" id="GO:0052717">
    <property type="term" value="F:tRNA-specific adenosine-34 deaminase activity"/>
    <property type="evidence" value="ECO:0007669"/>
    <property type="project" value="UniProtKB-EC"/>
</dbReference>
<dbReference type="PANTHER" id="PTHR11079:SF161">
    <property type="entry name" value="CMP_DCMP-TYPE DEAMINASE DOMAIN-CONTAINING PROTEIN"/>
    <property type="match status" value="1"/>
</dbReference>
<reference evidence="3 4" key="1">
    <citation type="submission" date="2023-03" db="EMBL/GenBank/DDBJ databases">
        <title>Paludisphaera mucosa sp. nov. a novel planctomycete from northern fen.</title>
        <authorList>
            <person name="Ivanova A."/>
        </authorList>
    </citation>
    <scope>NUCLEOTIDE SEQUENCE [LARGE SCALE GENOMIC DNA]</scope>
    <source>
        <strain evidence="3 4">Pla2</strain>
    </source>
</reference>
<dbReference type="RefSeq" id="WP_277861137.1">
    <property type="nucleotide sequence ID" value="NZ_JARRAG010000002.1"/>
</dbReference>
<protein>
    <submittedName>
        <fullName evidence="3">Nucleoside deaminase</fullName>
        <ecNumber evidence="3">3.5.4.33</ecNumber>
    </submittedName>
</protein>
<proteinExistence type="predicted"/>
<dbReference type="CDD" id="cd01285">
    <property type="entry name" value="nucleoside_deaminase"/>
    <property type="match status" value="1"/>
</dbReference>
<gene>
    <name evidence="3" type="ORF">PZE19_13435</name>
</gene>
<keyword evidence="4" id="KW-1185">Reference proteome</keyword>
<dbReference type="PROSITE" id="PS51747">
    <property type="entry name" value="CYT_DCMP_DEAMINASES_2"/>
    <property type="match status" value="1"/>
</dbReference>
<feature type="domain" description="CMP/dCMP-type deaminase" evidence="2">
    <location>
        <begin position="67"/>
        <end position="181"/>
    </location>
</feature>
<dbReference type="EC" id="3.5.4.33" evidence="3"/>
<evidence type="ECO:0000313" key="3">
    <source>
        <dbReference type="EMBL" id="MDG3004785.1"/>
    </source>
</evidence>
<dbReference type="InterPro" id="IPR016193">
    <property type="entry name" value="Cytidine_deaminase-like"/>
</dbReference>
<dbReference type="Gene3D" id="3.40.140.10">
    <property type="entry name" value="Cytidine Deaminase, domain 2"/>
    <property type="match status" value="1"/>
</dbReference>
<dbReference type="InterPro" id="IPR002125">
    <property type="entry name" value="CMP_dCMP_dom"/>
</dbReference>
<accession>A0ABT6FB23</accession>
<evidence type="ECO:0000259" key="2">
    <source>
        <dbReference type="PROSITE" id="PS51747"/>
    </source>
</evidence>